<dbReference type="RefSeq" id="WP_152212723.1">
    <property type="nucleotide sequence ID" value="NZ_WFLN01000006.1"/>
</dbReference>
<feature type="signal peptide" evidence="1">
    <location>
        <begin position="1"/>
        <end position="24"/>
    </location>
</feature>
<evidence type="ECO:0000256" key="1">
    <source>
        <dbReference type="SAM" id="SignalP"/>
    </source>
</evidence>
<gene>
    <name evidence="2" type="ORF">GCL57_07425</name>
</gene>
<evidence type="ECO:0000313" key="2">
    <source>
        <dbReference type="EMBL" id="KAB8030796.1"/>
    </source>
</evidence>
<keyword evidence="1" id="KW-0732">Signal</keyword>
<name>A0A833JCH9_9BACT</name>
<protein>
    <recommendedName>
        <fullName evidence="4">Lipoprotein</fullName>
    </recommendedName>
</protein>
<proteinExistence type="predicted"/>
<sequence length="599" mass="69065">MNLKCFIKIFLFLIPFFPSCISWSFIKETNQLNDNENNIDYNTYNCSRDGALAGQIIIPEDDNYFKKYNNNIVIRFGGIQYSGKNSDEFEFYPDNNGCFSIPKNVVPVGSSFSLYFWDQSGLLNKRILPVYVSENANFYNVILKSHGFTSTLAQLFSEDKKQYFENTGFCGYAQGVSPVDLEGGKVTLKNNYGKSFFAKYFTVDDLPSRELNAMTQSGHFCFFNVNSCLKNEFNCNLESDNFRLQFNLRTGASYTFDVLLSAFSFSDDLFFDLNSSIFRPVEVKELVGGRSFAYSNPAKLSLKTSPNYSSVSVSNKLKNELVYFPLGNDLLTIDYKLPYEKSGRFYILKMNSEFYTRNLLNLKEDYQPGQVYVDKLSPVILKIFNPNLMKENQEYLNPLKTQDLGSVFLGLNLQGTIRSDKISVFLRDFSGNNNIKFFSVENKFVNDLVGFFYNVPIGFYQLFVINNQNNFIIYTALIQSVPNKTQVIIDEINKDEDIKSADVEFDSSLVYIVNSNWKNNENFVQSYDYELDNYWNNDIIKKLTANLYLSYLEGSYEGFNNLFNRVNVNDLCLIPNKDPDQIDESLPLDFLYRDEKSDT</sequence>
<dbReference type="AlphaFoldDB" id="A0A833JCH9"/>
<accession>A0A833JCH9</accession>
<keyword evidence="3" id="KW-1185">Reference proteome</keyword>
<reference evidence="2 3" key="1">
    <citation type="submission" date="2019-10" db="EMBL/GenBank/DDBJ databases">
        <title>New genus of Silvanigrellaceae.</title>
        <authorList>
            <person name="Pitt A."/>
            <person name="Hahn M.W."/>
        </authorList>
    </citation>
    <scope>NUCLEOTIDE SEQUENCE [LARGE SCALE GENOMIC DNA]</scope>
    <source>
        <strain evidence="2 3">33A1-SZDP</strain>
    </source>
</reference>
<feature type="chain" id="PRO_5032507774" description="Lipoprotein" evidence="1">
    <location>
        <begin position="25"/>
        <end position="599"/>
    </location>
</feature>
<comment type="caution">
    <text evidence="2">The sequence shown here is derived from an EMBL/GenBank/DDBJ whole genome shotgun (WGS) entry which is preliminary data.</text>
</comment>
<evidence type="ECO:0008006" key="4">
    <source>
        <dbReference type="Google" id="ProtNLM"/>
    </source>
</evidence>
<dbReference type="Proteomes" id="UP000442694">
    <property type="component" value="Unassembled WGS sequence"/>
</dbReference>
<organism evidence="2 3">
    <name type="scientific">Fluviispira multicolorata</name>
    <dbReference type="NCBI Taxonomy" id="2654512"/>
    <lineage>
        <taxon>Bacteria</taxon>
        <taxon>Pseudomonadati</taxon>
        <taxon>Bdellovibrionota</taxon>
        <taxon>Oligoflexia</taxon>
        <taxon>Silvanigrellales</taxon>
        <taxon>Silvanigrellaceae</taxon>
        <taxon>Fluviispira</taxon>
    </lineage>
</organism>
<evidence type="ECO:0000313" key="3">
    <source>
        <dbReference type="Proteomes" id="UP000442694"/>
    </source>
</evidence>
<dbReference type="EMBL" id="WFLN01000006">
    <property type="protein sequence ID" value="KAB8030796.1"/>
    <property type="molecule type" value="Genomic_DNA"/>
</dbReference>